<protein>
    <submittedName>
        <fullName evidence="1">Predicted protein</fullName>
    </submittedName>
</protein>
<evidence type="ECO:0000313" key="2">
    <source>
        <dbReference type="Proteomes" id="UP000001876"/>
    </source>
</evidence>
<name>C1N825_MICPC</name>
<dbReference type="KEGG" id="mpp:MICPUCDRAFT_53918"/>
<dbReference type="RefSeq" id="XP_003064008.1">
    <property type="nucleotide sequence ID" value="XM_003063962.1"/>
</dbReference>
<keyword evidence="2" id="KW-1185">Reference proteome</keyword>
<gene>
    <name evidence="1" type="ORF">MICPUCDRAFT_53918</name>
</gene>
<sequence length="164" mass="16928">MAAAARPVAPRARLAARAAATTTRRDVDRAVAPPTRRSLLAATTTTLLLATTAAVARAAEEAETDDGTRVIISTSSAATAAVASPLECASDPSCVVARDASLAGGGSYAPPTEFVEEDPDGALRRAICPRNPTADICRSVKDRKKINDSPCLIPIGLACAMWKK</sequence>
<dbReference type="AlphaFoldDB" id="C1N825"/>
<dbReference type="EMBL" id="GG663750">
    <property type="protein sequence ID" value="EEH51630.1"/>
    <property type="molecule type" value="Genomic_DNA"/>
</dbReference>
<dbReference type="Proteomes" id="UP000001876">
    <property type="component" value="Unassembled WGS sequence"/>
</dbReference>
<organism evidence="2">
    <name type="scientific">Micromonas pusilla (strain CCMP1545)</name>
    <name type="common">Picoplanktonic green alga</name>
    <dbReference type="NCBI Taxonomy" id="564608"/>
    <lineage>
        <taxon>Eukaryota</taxon>
        <taxon>Viridiplantae</taxon>
        <taxon>Chlorophyta</taxon>
        <taxon>Mamiellophyceae</taxon>
        <taxon>Mamiellales</taxon>
        <taxon>Mamiellaceae</taxon>
        <taxon>Micromonas</taxon>
    </lineage>
</organism>
<reference evidence="1 2" key="1">
    <citation type="journal article" date="2009" name="Science">
        <title>Green evolution and dynamic adaptations revealed by genomes of the marine picoeukaryotes Micromonas.</title>
        <authorList>
            <person name="Worden A.Z."/>
            <person name="Lee J.H."/>
            <person name="Mock T."/>
            <person name="Rouze P."/>
            <person name="Simmons M.P."/>
            <person name="Aerts A.L."/>
            <person name="Allen A.E."/>
            <person name="Cuvelier M.L."/>
            <person name="Derelle E."/>
            <person name="Everett M.V."/>
            <person name="Foulon E."/>
            <person name="Grimwood J."/>
            <person name="Gundlach H."/>
            <person name="Henrissat B."/>
            <person name="Napoli C."/>
            <person name="McDonald S.M."/>
            <person name="Parker M.S."/>
            <person name="Rombauts S."/>
            <person name="Salamov A."/>
            <person name="Von Dassow P."/>
            <person name="Badger J.H."/>
            <person name="Coutinho P.M."/>
            <person name="Demir E."/>
            <person name="Dubchak I."/>
            <person name="Gentemann C."/>
            <person name="Eikrem W."/>
            <person name="Gready J.E."/>
            <person name="John U."/>
            <person name="Lanier W."/>
            <person name="Lindquist E.A."/>
            <person name="Lucas S."/>
            <person name="Mayer K.F."/>
            <person name="Moreau H."/>
            <person name="Not F."/>
            <person name="Otillar R."/>
            <person name="Panaud O."/>
            <person name="Pangilinan J."/>
            <person name="Paulsen I."/>
            <person name="Piegu B."/>
            <person name="Poliakov A."/>
            <person name="Robbens S."/>
            <person name="Schmutz J."/>
            <person name="Toulza E."/>
            <person name="Wyss T."/>
            <person name="Zelensky A."/>
            <person name="Zhou K."/>
            <person name="Armbrust E.V."/>
            <person name="Bhattacharya D."/>
            <person name="Goodenough U.W."/>
            <person name="Van de Peer Y."/>
            <person name="Grigoriev I.V."/>
        </authorList>
    </citation>
    <scope>NUCLEOTIDE SEQUENCE [LARGE SCALE GENOMIC DNA]</scope>
    <source>
        <strain evidence="1 2">CCMP1545</strain>
    </source>
</reference>
<dbReference type="GeneID" id="9689636"/>
<accession>C1N825</accession>
<evidence type="ECO:0000313" key="1">
    <source>
        <dbReference type="EMBL" id="EEH51630.1"/>
    </source>
</evidence>
<proteinExistence type="predicted"/>